<protein>
    <submittedName>
        <fullName evidence="1">Uncharacterized protein</fullName>
    </submittedName>
</protein>
<gene>
    <name evidence="1" type="ORF">FHX59_001137</name>
</gene>
<proteinExistence type="predicted"/>
<organism evidence="1 2">
    <name type="scientific">Paraburkholderia silvatlantica</name>
    <dbReference type="NCBI Taxonomy" id="321895"/>
    <lineage>
        <taxon>Bacteria</taxon>
        <taxon>Pseudomonadati</taxon>
        <taxon>Pseudomonadota</taxon>
        <taxon>Betaproteobacteria</taxon>
        <taxon>Burkholderiales</taxon>
        <taxon>Burkholderiaceae</taxon>
        <taxon>Paraburkholderia</taxon>
    </lineage>
</organism>
<dbReference type="EMBL" id="JACHVZ010000003">
    <property type="protein sequence ID" value="MBB2926728.1"/>
    <property type="molecule type" value="Genomic_DNA"/>
</dbReference>
<sequence>MAAVCPIFNLLKEPQHIEGELRHTTPASVADEKVA</sequence>
<keyword evidence="2" id="KW-1185">Reference proteome</keyword>
<evidence type="ECO:0000313" key="1">
    <source>
        <dbReference type="EMBL" id="MBB2926728.1"/>
    </source>
</evidence>
<name>A0ABR6FI21_9BURK</name>
<reference evidence="1 2" key="1">
    <citation type="submission" date="2020-08" db="EMBL/GenBank/DDBJ databases">
        <title>Genomic Encyclopedia of Type Strains, Phase IV (KMG-V): Genome sequencing to study the core and pangenomes of soil and plant-associated prokaryotes.</title>
        <authorList>
            <person name="Whitman W."/>
        </authorList>
    </citation>
    <scope>NUCLEOTIDE SEQUENCE [LARGE SCALE GENOMIC DNA]</scope>
    <source>
        <strain evidence="1 2">SRMrh-85</strain>
    </source>
</reference>
<accession>A0ABR6FI21</accession>
<comment type="caution">
    <text evidence="1">The sequence shown here is derived from an EMBL/GenBank/DDBJ whole genome shotgun (WGS) entry which is preliminary data.</text>
</comment>
<dbReference type="Proteomes" id="UP000533533">
    <property type="component" value="Unassembled WGS sequence"/>
</dbReference>
<evidence type="ECO:0000313" key="2">
    <source>
        <dbReference type="Proteomes" id="UP000533533"/>
    </source>
</evidence>